<evidence type="ECO:0000256" key="1">
    <source>
        <dbReference type="SAM" id="Phobius"/>
    </source>
</evidence>
<evidence type="ECO:0000313" key="2">
    <source>
        <dbReference type="EMBL" id="KKQ73417.1"/>
    </source>
</evidence>
<keyword evidence="1" id="KW-1133">Transmembrane helix</keyword>
<accession>A0A0G0K3N8</accession>
<feature type="transmembrane region" description="Helical" evidence="1">
    <location>
        <begin position="31"/>
        <end position="54"/>
    </location>
</feature>
<keyword evidence="1" id="KW-0472">Membrane</keyword>
<evidence type="ECO:0000313" key="3">
    <source>
        <dbReference type="Proteomes" id="UP000034498"/>
    </source>
</evidence>
<comment type="caution">
    <text evidence="2">The sequence shown here is derived from an EMBL/GenBank/DDBJ whole genome shotgun (WGS) entry which is preliminary data.</text>
</comment>
<dbReference type="AlphaFoldDB" id="A0A0G0K3N8"/>
<sequence length="61" mass="6785">MPTPSWDLAIVVFFLIGIAFGYILQREKIVATLLSVYVALVVTQVFSGNVLSFFQGDKTLF</sequence>
<proteinExistence type="predicted"/>
<dbReference type="Proteomes" id="UP000034498">
    <property type="component" value="Unassembled WGS sequence"/>
</dbReference>
<feature type="non-terminal residue" evidence="2">
    <location>
        <position position="61"/>
    </location>
</feature>
<feature type="transmembrane region" description="Helical" evidence="1">
    <location>
        <begin position="6"/>
        <end position="24"/>
    </location>
</feature>
<reference evidence="2 3" key="1">
    <citation type="journal article" date="2015" name="Nature">
        <title>rRNA introns, odd ribosomes, and small enigmatic genomes across a large radiation of phyla.</title>
        <authorList>
            <person name="Brown C.T."/>
            <person name="Hug L.A."/>
            <person name="Thomas B.C."/>
            <person name="Sharon I."/>
            <person name="Castelle C.J."/>
            <person name="Singh A."/>
            <person name="Wilkins M.J."/>
            <person name="Williams K.H."/>
            <person name="Banfield J.F."/>
        </authorList>
    </citation>
    <scope>NUCLEOTIDE SEQUENCE [LARGE SCALE GENOMIC DNA]</scope>
</reference>
<protein>
    <submittedName>
        <fullName evidence="2">Uncharacterized protein</fullName>
    </submittedName>
</protein>
<dbReference type="EMBL" id="LBUX01000034">
    <property type="protein sequence ID" value="KKQ73417.1"/>
    <property type="molecule type" value="Genomic_DNA"/>
</dbReference>
<organism evidence="2 3">
    <name type="scientific">Berkelbacteria bacterium GW2011_GWB1_38_5</name>
    <dbReference type="NCBI Taxonomy" id="1618336"/>
    <lineage>
        <taxon>Bacteria</taxon>
        <taxon>Candidatus Berkelbacteria</taxon>
    </lineage>
</organism>
<name>A0A0G0K3N8_9BACT</name>
<keyword evidence="1" id="KW-0812">Transmembrane</keyword>
<gene>
    <name evidence="2" type="ORF">US94_C0034G0005</name>
</gene>